<dbReference type="Pfam" id="PF00027">
    <property type="entry name" value="cNMP_binding"/>
    <property type="match status" value="1"/>
</dbReference>
<dbReference type="PANTHER" id="PTHR24567">
    <property type="entry name" value="CRP FAMILY TRANSCRIPTIONAL REGULATORY PROTEIN"/>
    <property type="match status" value="1"/>
</dbReference>
<gene>
    <name evidence="2" type="ORF">MW290_32115</name>
</gene>
<dbReference type="Gene3D" id="2.60.120.10">
    <property type="entry name" value="Jelly Rolls"/>
    <property type="match status" value="1"/>
</dbReference>
<dbReference type="InterPro" id="IPR050397">
    <property type="entry name" value="Env_Response_Regulators"/>
</dbReference>
<proteinExistence type="predicted"/>
<evidence type="ECO:0000313" key="3">
    <source>
        <dbReference type="Proteomes" id="UP001056201"/>
    </source>
</evidence>
<dbReference type="PROSITE" id="PS50042">
    <property type="entry name" value="CNMP_BINDING_3"/>
    <property type="match status" value="1"/>
</dbReference>
<keyword evidence="3" id="KW-1185">Reference proteome</keyword>
<dbReference type="InterPro" id="IPR014710">
    <property type="entry name" value="RmlC-like_jellyroll"/>
</dbReference>
<dbReference type="EMBL" id="CP097636">
    <property type="protein sequence ID" value="URI10179.1"/>
    <property type="molecule type" value="Genomic_DNA"/>
</dbReference>
<organism evidence="2 3">
    <name type="scientific">Aquincola tertiaricarbonis</name>
    <dbReference type="NCBI Taxonomy" id="391953"/>
    <lineage>
        <taxon>Bacteria</taxon>
        <taxon>Pseudomonadati</taxon>
        <taxon>Pseudomonadota</taxon>
        <taxon>Betaproteobacteria</taxon>
        <taxon>Burkholderiales</taxon>
        <taxon>Sphaerotilaceae</taxon>
        <taxon>Aquincola</taxon>
    </lineage>
</organism>
<dbReference type="PANTHER" id="PTHR24567:SF74">
    <property type="entry name" value="HTH-TYPE TRANSCRIPTIONAL REGULATOR ARCR"/>
    <property type="match status" value="1"/>
</dbReference>
<dbReference type="RefSeq" id="WP_250198385.1">
    <property type="nucleotide sequence ID" value="NZ_CP097636.1"/>
</dbReference>
<evidence type="ECO:0000313" key="2">
    <source>
        <dbReference type="EMBL" id="URI10179.1"/>
    </source>
</evidence>
<protein>
    <submittedName>
        <fullName evidence="2">Cyclic nucleotide-binding domain-containing protein</fullName>
    </submittedName>
</protein>
<dbReference type="CDD" id="cd00038">
    <property type="entry name" value="CAP_ED"/>
    <property type="match status" value="1"/>
</dbReference>
<sequence>MDLSALKEAVATLNADDAFGPRLSDEAWEALAPLLTRHEIRVGHLLLKQDEVDATMYFLERGSLQVFVTRSAPGTHRVAILRSGSVVGEAGLFGRTPRMANVEAMSNCVVWGLRAARLDELAVRSPALALELVRGAAGVLAVRTRANLERAVPLS</sequence>
<evidence type="ECO:0000259" key="1">
    <source>
        <dbReference type="PROSITE" id="PS50042"/>
    </source>
</evidence>
<dbReference type="SMART" id="SM00100">
    <property type="entry name" value="cNMP"/>
    <property type="match status" value="1"/>
</dbReference>
<name>A0ABY4SCH8_AQUTE</name>
<feature type="domain" description="Cyclic nucleotide-binding" evidence="1">
    <location>
        <begin position="19"/>
        <end position="121"/>
    </location>
</feature>
<dbReference type="InterPro" id="IPR018490">
    <property type="entry name" value="cNMP-bd_dom_sf"/>
</dbReference>
<dbReference type="SUPFAM" id="SSF51206">
    <property type="entry name" value="cAMP-binding domain-like"/>
    <property type="match status" value="1"/>
</dbReference>
<dbReference type="InterPro" id="IPR000595">
    <property type="entry name" value="cNMP-bd_dom"/>
</dbReference>
<accession>A0ABY4SCH8</accession>
<dbReference type="Proteomes" id="UP001056201">
    <property type="component" value="Chromosome 2"/>
</dbReference>
<reference evidence="2" key="1">
    <citation type="submission" date="2022-05" db="EMBL/GenBank/DDBJ databases">
        <title>An RpoN-dependent PEP-CTERM gene is involved in floc formation of an Aquincola tertiaricarbonis strain.</title>
        <authorList>
            <person name="Qiu D."/>
            <person name="Xia M."/>
        </authorList>
    </citation>
    <scope>NUCLEOTIDE SEQUENCE</scope>
    <source>
        <strain evidence="2">RN12</strain>
    </source>
</reference>